<feature type="transmembrane region" description="Helical" evidence="1">
    <location>
        <begin position="116"/>
        <end position="133"/>
    </location>
</feature>
<dbReference type="AlphaFoldDB" id="A0A1C7I4Z7"/>
<keyword evidence="3" id="KW-1185">Reference proteome</keyword>
<feature type="transmembrane region" description="Helical" evidence="1">
    <location>
        <begin position="92"/>
        <end position="110"/>
    </location>
</feature>
<proteinExistence type="predicted"/>
<feature type="transmembrane region" description="Helical" evidence="1">
    <location>
        <begin position="154"/>
        <end position="173"/>
    </location>
</feature>
<feature type="transmembrane region" description="Helical" evidence="1">
    <location>
        <begin position="179"/>
        <end position="200"/>
    </location>
</feature>
<gene>
    <name evidence="2" type="ORF">A4V09_02170</name>
</gene>
<sequence>MRKRNWRGIVLIGFILAEFLAVGFDVAINGSRIVKPIDFGSYVFRGSDLPLMAVTVGLVCYVVYLVIHMVAANFRKGGTAVKGVTRKLNPKHGWFGIFGFFGFVGIPAYVMQGQVWPFFFFAFFGFFGFFYEAKMSCTLMDERFKEEQTRAQLVSYKTGFGLLWVVAWFMGMAGSHIGITYVALIFTVSSSLIIALVLFLNSYLLYKYDTEEAE</sequence>
<keyword evidence="1" id="KW-0472">Membrane</keyword>
<dbReference type="OrthoDB" id="9815655at2"/>
<evidence type="ECO:0000313" key="2">
    <source>
        <dbReference type="EMBL" id="ANU74671.1"/>
    </source>
</evidence>
<dbReference type="Proteomes" id="UP000092574">
    <property type="component" value="Chromosome"/>
</dbReference>
<dbReference type="KEGG" id="byl:A4V09_02170"/>
<protein>
    <recommendedName>
        <fullName evidence="4">DUF3796 domain-containing protein</fullName>
    </recommendedName>
</protein>
<organism evidence="2 3">
    <name type="scientific">Blautia pseudococcoides</name>
    <dbReference type="NCBI Taxonomy" id="1796616"/>
    <lineage>
        <taxon>Bacteria</taxon>
        <taxon>Bacillati</taxon>
        <taxon>Bacillota</taxon>
        <taxon>Clostridia</taxon>
        <taxon>Lachnospirales</taxon>
        <taxon>Lachnospiraceae</taxon>
        <taxon>Blautia</taxon>
    </lineage>
</organism>
<feature type="transmembrane region" description="Helical" evidence="1">
    <location>
        <begin position="9"/>
        <end position="29"/>
    </location>
</feature>
<keyword evidence="1" id="KW-1133">Transmembrane helix</keyword>
<reference evidence="2" key="1">
    <citation type="submission" date="2017-04" db="EMBL/GenBank/DDBJ databases">
        <title>Complete Genome Sequences of Twelve Strains of a Stable Defined Moderately Diverse Mouse Microbiota 2 (sDMDMm2).</title>
        <authorList>
            <person name="Uchimura Y."/>
            <person name="Wyss M."/>
            <person name="Brugiroux S."/>
            <person name="Limenitakis J.P."/>
            <person name="Stecher B."/>
            <person name="McCoy K.D."/>
            <person name="Macpherson A.J."/>
        </authorList>
    </citation>
    <scope>NUCLEOTIDE SEQUENCE</scope>
    <source>
        <strain evidence="2">YL58</strain>
    </source>
</reference>
<dbReference type="STRING" id="1796616.A4V09_02170"/>
<dbReference type="RefSeq" id="WP_065540899.1">
    <property type="nucleotide sequence ID" value="NZ_CP015405.2"/>
</dbReference>
<evidence type="ECO:0000256" key="1">
    <source>
        <dbReference type="SAM" id="Phobius"/>
    </source>
</evidence>
<feature type="transmembrane region" description="Helical" evidence="1">
    <location>
        <begin position="49"/>
        <end position="71"/>
    </location>
</feature>
<accession>A0A1C7I4Z7</accession>
<evidence type="ECO:0000313" key="3">
    <source>
        <dbReference type="Proteomes" id="UP000092574"/>
    </source>
</evidence>
<evidence type="ECO:0008006" key="4">
    <source>
        <dbReference type="Google" id="ProtNLM"/>
    </source>
</evidence>
<name>A0A1C7I4Z7_9FIRM</name>
<dbReference type="EMBL" id="CP015405">
    <property type="protein sequence ID" value="ANU74671.1"/>
    <property type="molecule type" value="Genomic_DNA"/>
</dbReference>
<keyword evidence="1" id="KW-0812">Transmembrane</keyword>